<proteinExistence type="predicted"/>
<keyword evidence="2" id="KW-1185">Reference proteome</keyword>
<name>A0A0S3R2P2_PHAAN</name>
<dbReference type="Proteomes" id="UP000291084">
    <property type="component" value="Chromosome 1"/>
</dbReference>
<reference evidence="1 2" key="1">
    <citation type="journal article" date="2015" name="Sci. Rep.">
        <title>The power of single molecule real-time sequencing technology in the de novo assembly of a eukaryotic genome.</title>
        <authorList>
            <person name="Sakai H."/>
            <person name="Naito K."/>
            <person name="Ogiso-Tanaka E."/>
            <person name="Takahashi Y."/>
            <person name="Iseki K."/>
            <person name="Muto C."/>
            <person name="Satou K."/>
            <person name="Teruya K."/>
            <person name="Shiroma A."/>
            <person name="Shimoji M."/>
            <person name="Hirano T."/>
            <person name="Itoh T."/>
            <person name="Kaga A."/>
            <person name="Tomooka N."/>
        </authorList>
    </citation>
    <scope>NUCLEOTIDE SEQUENCE [LARGE SCALE GENOMIC DNA]</scope>
    <source>
        <strain evidence="2">cv. Shumari</strain>
    </source>
</reference>
<accession>A0A0S3R2P2</accession>
<gene>
    <name evidence="1" type="primary">Vigan.01G261500</name>
    <name evidence="1" type="ORF">VIGAN_01261500</name>
</gene>
<evidence type="ECO:0000313" key="1">
    <source>
        <dbReference type="EMBL" id="BAT74846.1"/>
    </source>
</evidence>
<dbReference type="AlphaFoldDB" id="A0A0S3R2P2"/>
<organism evidence="1 2">
    <name type="scientific">Vigna angularis var. angularis</name>
    <dbReference type="NCBI Taxonomy" id="157739"/>
    <lineage>
        <taxon>Eukaryota</taxon>
        <taxon>Viridiplantae</taxon>
        <taxon>Streptophyta</taxon>
        <taxon>Embryophyta</taxon>
        <taxon>Tracheophyta</taxon>
        <taxon>Spermatophyta</taxon>
        <taxon>Magnoliopsida</taxon>
        <taxon>eudicotyledons</taxon>
        <taxon>Gunneridae</taxon>
        <taxon>Pentapetalae</taxon>
        <taxon>rosids</taxon>
        <taxon>fabids</taxon>
        <taxon>Fabales</taxon>
        <taxon>Fabaceae</taxon>
        <taxon>Papilionoideae</taxon>
        <taxon>50 kb inversion clade</taxon>
        <taxon>NPAAA clade</taxon>
        <taxon>indigoferoid/millettioid clade</taxon>
        <taxon>Phaseoleae</taxon>
        <taxon>Vigna</taxon>
    </lineage>
</organism>
<sequence>MECFCLCFTHLSLYLPILFYFSICVSDKESLIAFFLIDLLNKQNPTSPTPSSSVSLICCISYSQSLHPLFSSLHGEAFLASCLLPFSPPPLCLSRSLTWASFS</sequence>
<protein>
    <submittedName>
        <fullName evidence="1">Uncharacterized protein</fullName>
    </submittedName>
</protein>
<dbReference type="EMBL" id="AP015034">
    <property type="protein sequence ID" value="BAT74846.1"/>
    <property type="molecule type" value="Genomic_DNA"/>
</dbReference>
<evidence type="ECO:0000313" key="2">
    <source>
        <dbReference type="Proteomes" id="UP000291084"/>
    </source>
</evidence>